<accession>A0A0M2SS55</accession>
<comment type="caution">
    <text evidence="7">The sequence shown here is derived from an EMBL/GenBank/DDBJ whole genome shotgun (WGS) entry which is preliminary data.</text>
</comment>
<sequence length="400" mass="45704">MDKFNFNKNISREGTYSVQYEGTDALFGRRGLEPFWIADMDIEIAEPIADAMKQRIDNRIFGYTIWQNPGFYGAVKHWWNSRFGIELRDEEISYAPSVLFTIGEVVRQHSEKGDGVILTTPSYNAFIGQLEGNERKIVDCPFIEDDNGYTFDFDHFETLCQKDDVKVYIHCNPHNPTGKVWTEDELRKIREICMANDVFLISDEIHMDFVRPKGTFVSMVELMEEGDRILVTTGLGKTFNLASIPHSYFISRDAAFRKKLNQTIGSKYGMGAANSLALTAIEAAYNECGEWVDALNSHLEENFQLIEDYIEEHMSGWLTFKKPDATYLAWISFEKSGLDDDTVHKALVEIGGIAVSPGKIYDVKKNGHFRFNVATGRERVLIGLDRIRETFEEIMGVTKK</sequence>
<comment type="similarity">
    <text evidence="5">Belongs to the class-II pyridoxal-phosphate-dependent aminotransferase family. MalY/PatB cystathionine beta-lyase subfamily.</text>
</comment>
<dbReference type="PATRIC" id="fig|1432562.3.peg.629"/>
<dbReference type="STRING" id="1432562.WN59_03070"/>
<name>A0A0M2SS55_9STAP</name>
<dbReference type="InterPro" id="IPR015424">
    <property type="entry name" value="PyrdxlP-dep_Trfase"/>
</dbReference>
<keyword evidence="8" id="KW-1185">Reference proteome</keyword>
<dbReference type="PANTHER" id="PTHR43525">
    <property type="entry name" value="PROTEIN MALY"/>
    <property type="match status" value="1"/>
</dbReference>
<comment type="cofactor">
    <cofactor evidence="1">
        <name>pyridoxal 5'-phosphate</name>
        <dbReference type="ChEBI" id="CHEBI:597326"/>
    </cofactor>
</comment>
<dbReference type="Gene3D" id="3.40.640.10">
    <property type="entry name" value="Type I PLP-dependent aspartate aminotransferase-like (Major domain)"/>
    <property type="match status" value="1"/>
</dbReference>
<dbReference type="GO" id="GO:0030170">
    <property type="term" value="F:pyridoxal phosphate binding"/>
    <property type="evidence" value="ECO:0007669"/>
    <property type="project" value="InterPro"/>
</dbReference>
<reference evidence="7 8" key="1">
    <citation type="submission" date="2015-04" db="EMBL/GenBank/DDBJ databases">
        <title>Taxonomic description and genome sequence of Salinicoccus sediminis sp. nov., a novel hyper halotolerant bacterium isolated from marine sediment.</title>
        <authorList>
            <person name="Mathan Kumar R."/>
            <person name="Kaur G."/>
            <person name="Kumar N."/>
            <person name="Kumar A."/>
            <person name="Singh N.K."/>
            <person name="Kaur N."/>
            <person name="Mayilraj S."/>
        </authorList>
    </citation>
    <scope>NUCLEOTIDE SEQUENCE [LARGE SCALE GENOMIC DNA]</scope>
    <source>
        <strain evidence="7 8">SV-16</strain>
    </source>
</reference>
<evidence type="ECO:0000256" key="1">
    <source>
        <dbReference type="ARBA" id="ARBA00001933"/>
    </source>
</evidence>
<dbReference type="Pfam" id="PF00155">
    <property type="entry name" value="Aminotran_1_2"/>
    <property type="match status" value="1"/>
</dbReference>
<dbReference type="CDD" id="cd00609">
    <property type="entry name" value="AAT_like"/>
    <property type="match status" value="1"/>
</dbReference>
<dbReference type="PANTHER" id="PTHR43525:SF1">
    <property type="entry name" value="PROTEIN MALY"/>
    <property type="match status" value="1"/>
</dbReference>
<organism evidence="7 8">
    <name type="scientific">Salinicoccus sediminis</name>
    <dbReference type="NCBI Taxonomy" id="1432562"/>
    <lineage>
        <taxon>Bacteria</taxon>
        <taxon>Bacillati</taxon>
        <taxon>Bacillota</taxon>
        <taxon>Bacilli</taxon>
        <taxon>Bacillales</taxon>
        <taxon>Staphylococcaceae</taxon>
        <taxon>Salinicoccus</taxon>
    </lineage>
</organism>
<evidence type="ECO:0000259" key="6">
    <source>
        <dbReference type="Pfam" id="PF00155"/>
    </source>
</evidence>
<keyword evidence="4" id="KW-0456">Lyase</keyword>
<evidence type="ECO:0000313" key="8">
    <source>
        <dbReference type="Proteomes" id="UP000034287"/>
    </source>
</evidence>
<dbReference type="OrthoDB" id="9802872at2"/>
<dbReference type="Proteomes" id="UP000034287">
    <property type="component" value="Unassembled WGS sequence"/>
</dbReference>
<dbReference type="RefSeq" id="WP_046512354.1">
    <property type="nucleotide sequence ID" value="NZ_LAYZ01000001.1"/>
</dbReference>
<evidence type="ECO:0000256" key="4">
    <source>
        <dbReference type="ARBA" id="ARBA00023239"/>
    </source>
</evidence>
<dbReference type="GO" id="GO:0047804">
    <property type="term" value="F:cysteine-S-conjugate beta-lyase activity"/>
    <property type="evidence" value="ECO:0007669"/>
    <property type="project" value="UniProtKB-EC"/>
</dbReference>
<dbReference type="SUPFAM" id="SSF53383">
    <property type="entry name" value="PLP-dependent transferases"/>
    <property type="match status" value="1"/>
</dbReference>
<gene>
    <name evidence="7" type="ORF">WN59_03070</name>
</gene>
<keyword evidence="3" id="KW-0663">Pyridoxal phosphate</keyword>
<evidence type="ECO:0000256" key="2">
    <source>
        <dbReference type="ARBA" id="ARBA00012224"/>
    </source>
</evidence>
<dbReference type="InterPro" id="IPR004839">
    <property type="entry name" value="Aminotransferase_I/II_large"/>
</dbReference>
<dbReference type="InterPro" id="IPR015421">
    <property type="entry name" value="PyrdxlP-dep_Trfase_major"/>
</dbReference>
<dbReference type="AlphaFoldDB" id="A0A0M2SS55"/>
<evidence type="ECO:0000256" key="5">
    <source>
        <dbReference type="ARBA" id="ARBA00037974"/>
    </source>
</evidence>
<protein>
    <recommendedName>
        <fullName evidence="2">cysteine-S-conjugate beta-lyase</fullName>
        <ecNumber evidence="2">4.4.1.13</ecNumber>
    </recommendedName>
</protein>
<dbReference type="EMBL" id="LAYZ01000001">
    <property type="protein sequence ID" value="KKK35812.1"/>
    <property type="molecule type" value="Genomic_DNA"/>
</dbReference>
<dbReference type="InterPro" id="IPR051798">
    <property type="entry name" value="Class-II_PLP-Dep_Aminotrans"/>
</dbReference>
<dbReference type="InterPro" id="IPR015422">
    <property type="entry name" value="PyrdxlP-dep_Trfase_small"/>
</dbReference>
<proteinExistence type="inferred from homology"/>
<feature type="domain" description="Aminotransferase class I/classII large" evidence="6">
    <location>
        <begin position="48"/>
        <end position="378"/>
    </location>
</feature>
<dbReference type="EC" id="4.4.1.13" evidence="2"/>
<dbReference type="Gene3D" id="3.90.1150.10">
    <property type="entry name" value="Aspartate Aminotransferase, domain 1"/>
    <property type="match status" value="1"/>
</dbReference>
<evidence type="ECO:0000313" key="7">
    <source>
        <dbReference type="EMBL" id="KKK35812.1"/>
    </source>
</evidence>
<evidence type="ECO:0000256" key="3">
    <source>
        <dbReference type="ARBA" id="ARBA00022898"/>
    </source>
</evidence>